<name>A0ABW7NDD5_9BACT</name>
<dbReference type="InterPro" id="IPR050832">
    <property type="entry name" value="Bact_Acetyltransf"/>
</dbReference>
<evidence type="ECO:0000313" key="5">
    <source>
        <dbReference type="Proteomes" id="UP001610063"/>
    </source>
</evidence>
<dbReference type="InterPro" id="IPR000182">
    <property type="entry name" value="GNAT_dom"/>
</dbReference>
<dbReference type="InterPro" id="IPR016181">
    <property type="entry name" value="Acyl_CoA_acyltransferase"/>
</dbReference>
<dbReference type="EC" id="2.3.1.-" evidence="4"/>
<keyword evidence="5" id="KW-1185">Reference proteome</keyword>
<evidence type="ECO:0000313" key="4">
    <source>
        <dbReference type="EMBL" id="MFH6985558.1"/>
    </source>
</evidence>
<accession>A0ABW7NDD5</accession>
<organism evidence="4 5">
    <name type="scientific">Marinoscillum luteum</name>
    <dbReference type="NCBI Taxonomy" id="861051"/>
    <lineage>
        <taxon>Bacteria</taxon>
        <taxon>Pseudomonadati</taxon>
        <taxon>Bacteroidota</taxon>
        <taxon>Cytophagia</taxon>
        <taxon>Cytophagales</taxon>
        <taxon>Reichenbachiellaceae</taxon>
        <taxon>Marinoscillum</taxon>
    </lineage>
</organism>
<reference evidence="4 5" key="1">
    <citation type="journal article" date="2013" name="Int. J. Syst. Evol. Microbiol.">
        <title>Marinoscillum luteum sp. nov., isolated from marine sediment.</title>
        <authorList>
            <person name="Cha I.T."/>
            <person name="Park S.J."/>
            <person name="Kim S.J."/>
            <person name="Kim J.G."/>
            <person name="Jung M.Y."/>
            <person name="Shin K.S."/>
            <person name="Kwon K.K."/>
            <person name="Yang S.H."/>
            <person name="Seo Y.S."/>
            <person name="Rhee S.K."/>
        </authorList>
    </citation>
    <scope>NUCLEOTIDE SEQUENCE [LARGE SCALE GENOMIC DNA]</scope>
    <source>
        <strain evidence="4 5">KCTC 23939</strain>
    </source>
</reference>
<dbReference type="Proteomes" id="UP001610063">
    <property type="component" value="Unassembled WGS sequence"/>
</dbReference>
<dbReference type="SUPFAM" id="SSF55729">
    <property type="entry name" value="Acyl-CoA N-acyltransferases (Nat)"/>
    <property type="match status" value="1"/>
</dbReference>
<proteinExistence type="predicted"/>
<evidence type="ECO:0000256" key="2">
    <source>
        <dbReference type="ARBA" id="ARBA00023315"/>
    </source>
</evidence>
<gene>
    <name evidence="4" type="ORF">ACHKAR_19050</name>
</gene>
<protein>
    <submittedName>
        <fullName evidence="4">GNAT family N-acetyltransferase</fullName>
        <ecNumber evidence="4">2.3.1.-</ecNumber>
    </submittedName>
</protein>
<dbReference type="PROSITE" id="PS51186">
    <property type="entry name" value="GNAT"/>
    <property type="match status" value="1"/>
</dbReference>
<evidence type="ECO:0000256" key="1">
    <source>
        <dbReference type="ARBA" id="ARBA00022679"/>
    </source>
</evidence>
<keyword evidence="2 4" id="KW-0012">Acyltransferase</keyword>
<dbReference type="RefSeq" id="WP_395418984.1">
    <property type="nucleotide sequence ID" value="NZ_JBIPKE010000020.1"/>
</dbReference>
<dbReference type="PANTHER" id="PTHR43877">
    <property type="entry name" value="AMINOALKYLPHOSPHONATE N-ACETYLTRANSFERASE-RELATED-RELATED"/>
    <property type="match status" value="1"/>
</dbReference>
<evidence type="ECO:0000259" key="3">
    <source>
        <dbReference type="PROSITE" id="PS51186"/>
    </source>
</evidence>
<dbReference type="EMBL" id="JBIPKE010000020">
    <property type="protein sequence ID" value="MFH6985558.1"/>
    <property type="molecule type" value="Genomic_DNA"/>
</dbReference>
<dbReference type="PANTHER" id="PTHR43877:SF2">
    <property type="entry name" value="AMINOALKYLPHOSPHONATE N-ACETYLTRANSFERASE-RELATED"/>
    <property type="match status" value="1"/>
</dbReference>
<keyword evidence="1 4" id="KW-0808">Transferase</keyword>
<comment type="caution">
    <text evidence="4">The sequence shown here is derived from an EMBL/GenBank/DDBJ whole genome shotgun (WGS) entry which is preliminary data.</text>
</comment>
<dbReference type="Gene3D" id="3.40.630.30">
    <property type="match status" value="1"/>
</dbReference>
<dbReference type="CDD" id="cd04301">
    <property type="entry name" value="NAT_SF"/>
    <property type="match status" value="1"/>
</dbReference>
<dbReference type="GO" id="GO:0016746">
    <property type="term" value="F:acyltransferase activity"/>
    <property type="evidence" value="ECO:0007669"/>
    <property type="project" value="UniProtKB-KW"/>
</dbReference>
<sequence>MHLEIVKAGQEDHQELLAFAKENFLLTYAHRNTTENIQHYIKEAFDPRSFKNELLNQNSVFYKCQLNEEMIGYYKINYAEAQTEPDYPESAEIERIYVSTDQKGRGVGRKMIQHAKAQAQAKGLDYLWLGVWEKNPEALSFYEKMGFEEIGTHVFQLGDDAQTDIIMKLTL</sequence>
<dbReference type="Pfam" id="PF00583">
    <property type="entry name" value="Acetyltransf_1"/>
    <property type="match status" value="1"/>
</dbReference>
<feature type="domain" description="N-acetyltransferase" evidence="3">
    <location>
        <begin position="3"/>
        <end position="171"/>
    </location>
</feature>